<dbReference type="Proteomes" id="UP000176631">
    <property type="component" value="Unassembled WGS sequence"/>
</dbReference>
<organism evidence="1 2">
    <name type="scientific">Candidatus Woykebacteria bacterium RBG_13_40_15</name>
    <dbReference type="NCBI Taxonomy" id="1802593"/>
    <lineage>
        <taxon>Bacteria</taxon>
        <taxon>Candidatus Woykeibacteriota</taxon>
    </lineage>
</organism>
<evidence type="ECO:0000313" key="2">
    <source>
        <dbReference type="Proteomes" id="UP000176631"/>
    </source>
</evidence>
<sequence length="184" mass="20616">MLNIPLRVSAITFIAIAALLVSPTISKSQDSLKAYDEKSLSTVSSKINQNVLTITIKARKDNRKERLEKFLLAQGSSLASEASNYIEVADRYDLDWRLLPAISGVESQFGRMIPGGSYNPYGWNNGNAYFGNWSESSEFVAFNIKSRWGSLGKITPWKIGPYYAASRTWATRVDSWMNVIGQYE</sequence>
<proteinExistence type="predicted"/>
<protein>
    <recommendedName>
        <fullName evidence="3">Mannosyl-glycoprotein endo-beta-N-acetylglucosamidase-like domain-containing protein</fullName>
    </recommendedName>
</protein>
<comment type="caution">
    <text evidence="1">The sequence shown here is derived from an EMBL/GenBank/DDBJ whole genome shotgun (WGS) entry which is preliminary data.</text>
</comment>
<evidence type="ECO:0000313" key="1">
    <source>
        <dbReference type="EMBL" id="OGY23446.1"/>
    </source>
</evidence>
<dbReference type="EMBL" id="MHCP01000025">
    <property type="protein sequence ID" value="OGY23446.1"/>
    <property type="molecule type" value="Genomic_DNA"/>
</dbReference>
<gene>
    <name evidence="1" type="ORF">A2172_04440</name>
</gene>
<dbReference type="AlphaFoldDB" id="A0A1G1W6Y4"/>
<reference evidence="1 2" key="1">
    <citation type="journal article" date="2016" name="Nat. Commun.">
        <title>Thousands of microbial genomes shed light on interconnected biogeochemical processes in an aquifer system.</title>
        <authorList>
            <person name="Anantharaman K."/>
            <person name="Brown C.T."/>
            <person name="Hug L.A."/>
            <person name="Sharon I."/>
            <person name="Castelle C.J."/>
            <person name="Probst A.J."/>
            <person name="Thomas B.C."/>
            <person name="Singh A."/>
            <person name="Wilkins M.J."/>
            <person name="Karaoz U."/>
            <person name="Brodie E.L."/>
            <person name="Williams K.H."/>
            <person name="Hubbard S.S."/>
            <person name="Banfield J.F."/>
        </authorList>
    </citation>
    <scope>NUCLEOTIDE SEQUENCE [LARGE SCALE GENOMIC DNA]</scope>
</reference>
<evidence type="ECO:0008006" key="3">
    <source>
        <dbReference type="Google" id="ProtNLM"/>
    </source>
</evidence>
<name>A0A1G1W6Y4_9BACT</name>
<accession>A0A1G1W6Y4</accession>
<dbReference type="STRING" id="1802593.A2172_04440"/>